<feature type="domain" description="Bifunctional inhibitor/plant lipid transfer protein/seed storage helical" evidence="12">
    <location>
        <begin position="28"/>
        <end position="111"/>
    </location>
</feature>
<dbReference type="SUPFAM" id="SSF47699">
    <property type="entry name" value="Bifunctional inhibitor/lipid-transfer protein/seed storage 2S albumin"/>
    <property type="match status" value="1"/>
</dbReference>
<evidence type="ECO:0000256" key="8">
    <source>
        <dbReference type="ARBA" id="ARBA00023288"/>
    </source>
</evidence>
<dbReference type="Gene3D" id="1.10.110.10">
    <property type="entry name" value="Plant lipid-transfer and hydrophobic proteins"/>
    <property type="match status" value="1"/>
</dbReference>
<dbReference type="InterPro" id="IPR016140">
    <property type="entry name" value="Bifunc_inhib/LTP/seed_store"/>
</dbReference>
<evidence type="ECO:0000313" key="13">
    <source>
        <dbReference type="EMBL" id="RHN63882.1"/>
    </source>
</evidence>
<dbReference type="GO" id="GO:0098552">
    <property type="term" value="C:side of membrane"/>
    <property type="evidence" value="ECO:0007669"/>
    <property type="project" value="UniProtKB-KW"/>
</dbReference>
<keyword evidence="7" id="KW-0325">Glycoprotein</keyword>
<comment type="similarity">
    <text evidence="2">Belongs to the plant LTP family.</text>
</comment>
<dbReference type="InterPro" id="IPR036312">
    <property type="entry name" value="Bifun_inhib/LTP/seed_sf"/>
</dbReference>
<dbReference type="AlphaFoldDB" id="A0A396IED8"/>
<proteinExistence type="inferred from homology"/>
<keyword evidence="10" id="KW-0472">Membrane</keyword>
<keyword evidence="6" id="KW-1015">Disulfide bond</keyword>
<evidence type="ECO:0000259" key="12">
    <source>
        <dbReference type="Pfam" id="PF14368"/>
    </source>
</evidence>
<comment type="caution">
    <text evidence="13">The sequence shown here is derived from an EMBL/GenBank/DDBJ whole genome shotgun (WGS) entry which is preliminary data.</text>
</comment>
<accession>A0A396IED8</accession>
<feature type="chain" id="PRO_5017384808" evidence="11">
    <location>
        <begin position="23"/>
        <end position="171"/>
    </location>
</feature>
<keyword evidence="10" id="KW-0812">Transmembrane</keyword>
<evidence type="ECO:0000256" key="5">
    <source>
        <dbReference type="ARBA" id="ARBA00022729"/>
    </source>
</evidence>
<evidence type="ECO:0000256" key="3">
    <source>
        <dbReference type="ARBA" id="ARBA00022475"/>
    </source>
</evidence>
<evidence type="ECO:0000256" key="2">
    <source>
        <dbReference type="ARBA" id="ARBA00009748"/>
    </source>
</evidence>
<feature type="region of interest" description="Disordered" evidence="9">
    <location>
        <begin position="112"/>
        <end position="138"/>
    </location>
</feature>
<evidence type="ECO:0000256" key="4">
    <source>
        <dbReference type="ARBA" id="ARBA00022622"/>
    </source>
</evidence>
<dbReference type="Proteomes" id="UP000265566">
    <property type="component" value="Chromosome 4"/>
</dbReference>
<organism evidence="13">
    <name type="scientific">Medicago truncatula</name>
    <name type="common">Barrel medic</name>
    <name type="synonym">Medicago tribuloides</name>
    <dbReference type="NCBI Taxonomy" id="3880"/>
    <lineage>
        <taxon>Eukaryota</taxon>
        <taxon>Viridiplantae</taxon>
        <taxon>Streptophyta</taxon>
        <taxon>Embryophyta</taxon>
        <taxon>Tracheophyta</taxon>
        <taxon>Spermatophyta</taxon>
        <taxon>Magnoliopsida</taxon>
        <taxon>eudicotyledons</taxon>
        <taxon>Gunneridae</taxon>
        <taxon>Pentapetalae</taxon>
        <taxon>rosids</taxon>
        <taxon>fabids</taxon>
        <taxon>Fabales</taxon>
        <taxon>Fabaceae</taxon>
        <taxon>Papilionoideae</taxon>
        <taxon>50 kb inversion clade</taxon>
        <taxon>NPAAA clade</taxon>
        <taxon>Hologalegina</taxon>
        <taxon>IRL clade</taxon>
        <taxon>Trifolieae</taxon>
        <taxon>Medicago</taxon>
    </lineage>
</organism>
<name>A0A396IED8_MEDTR</name>
<evidence type="ECO:0000256" key="9">
    <source>
        <dbReference type="SAM" id="MobiDB-lite"/>
    </source>
</evidence>
<reference evidence="13" key="1">
    <citation type="journal article" date="2018" name="Nat. Plants">
        <title>Whole-genome landscape of Medicago truncatula symbiotic genes.</title>
        <authorList>
            <person name="Pecrix Y."/>
            <person name="Gamas P."/>
            <person name="Carrere S."/>
        </authorList>
    </citation>
    <scope>NUCLEOTIDE SEQUENCE</scope>
    <source>
        <tissue evidence="13">Leaves</tissue>
    </source>
</reference>
<evidence type="ECO:0000256" key="7">
    <source>
        <dbReference type="ARBA" id="ARBA00023180"/>
    </source>
</evidence>
<dbReference type="Pfam" id="PF14368">
    <property type="entry name" value="LTP_2"/>
    <property type="match status" value="1"/>
</dbReference>
<keyword evidence="4" id="KW-0336">GPI-anchor</keyword>
<keyword evidence="3" id="KW-1003">Cell membrane</keyword>
<dbReference type="PANTHER" id="PTHR33044">
    <property type="entry name" value="BIFUNCTIONAL INHIBITOR/LIPID-TRANSFER PROTEIN/SEED STORAGE 2S ALBUMIN SUPERFAMILY PROTEIN-RELATED"/>
    <property type="match status" value="1"/>
</dbReference>
<keyword evidence="8" id="KW-0449">Lipoprotein</keyword>
<keyword evidence="5 11" id="KW-0732">Signal</keyword>
<protein>
    <submittedName>
        <fullName evidence="13">Putative bifunctional inhibitor/plant lipid transfer protein/seed storage helical</fullName>
    </submittedName>
</protein>
<feature type="transmembrane region" description="Helical" evidence="10">
    <location>
        <begin position="145"/>
        <end position="167"/>
    </location>
</feature>
<evidence type="ECO:0000256" key="6">
    <source>
        <dbReference type="ARBA" id="ARBA00023157"/>
    </source>
</evidence>
<evidence type="ECO:0000256" key="10">
    <source>
        <dbReference type="SAM" id="Phobius"/>
    </source>
</evidence>
<evidence type="ECO:0000256" key="11">
    <source>
        <dbReference type="SAM" id="SignalP"/>
    </source>
</evidence>
<sequence length="171" mass="18863">MSNVFVISALLFALMLFKTSNAFPYTISTPRTRYCRTIISYMMVECLPYFINDDNSQQPNTPCCIAVQSIAANDTNNCFCDIIIDNDDDSPMDLTKATNLPTICGVSPPCHANTPSPGPSHAPEDERIANAPSPGPSQAPEDVTILYWFLIGLAIYFVVALLLWFLIPFCL</sequence>
<feature type="signal peptide" evidence="11">
    <location>
        <begin position="1"/>
        <end position="22"/>
    </location>
</feature>
<evidence type="ECO:0000256" key="1">
    <source>
        <dbReference type="ARBA" id="ARBA00004609"/>
    </source>
</evidence>
<dbReference type="EMBL" id="PSQE01000004">
    <property type="protein sequence ID" value="RHN63882.1"/>
    <property type="molecule type" value="Genomic_DNA"/>
</dbReference>
<dbReference type="InterPro" id="IPR043325">
    <property type="entry name" value="LTSS"/>
</dbReference>
<keyword evidence="10" id="KW-1133">Transmembrane helix</keyword>
<dbReference type="Gramene" id="rna26637">
    <property type="protein sequence ID" value="RHN63882.1"/>
    <property type="gene ID" value="gene26637"/>
</dbReference>
<comment type="subcellular location">
    <subcellularLocation>
        <location evidence="1">Cell membrane</location>
        <topology evidence="1">Lipid-anchor</topology>
        <topology evidence="1">GPI-anchor</topology>
    </subcellularLocation>
</comment>
<gene>
    <name evidence="13" type="ORF">MtrunA17_Chr4g0063091</name>
</gene>
<dbReference type="GO" id="GO:0005886">
    <property type="term" value="C:plasma membrane"/>
    <property type="evidence" value="ECO:0007669"/>
    <property type="project" value="UniProtKB-SubCell"/>
</dbReference>